<comment type="caution">
    <text evidence="2">The sequence shown here is derived from an EMBL/GenBank/DDBJ whole genome shotgun (WGS) entry which is preliminary data.</text>
</comment>
<gene>
    <name evidence="2" type="ORF">JM949_30955</name>
</gene>
<protein>
    <submittedName>
        <fullName evidence="2">Uncharacterized protein</fullName>
    </submittedName>
</protein>
<dbReference type="RefSeq" id="WP_407664859.1">
    <property type="nucleotide sequence ID" value="NZ_JAEVHL010000272.1"/>
</dbReference>
<dbReference type="Proteomes" id="UP000622245">
    <property type="component" value="Unassembled WGS sequence"/>
</dbReference>
<proteinExistence type="predicted"/>
<evidence type="ECO:0000313" key="2">
    <source>
        <dbReference type="EMBL" id="MBM0279348.1"/>
    </source>
</evidence>
<feature type="non-terminal residue" evidence="2">
    <location>
        <position position="1"/>
    </location>
</feature>
<evidence type="ECO:0000313" key="3">
    <source>
        <dbReference type="Proteomes" id="UP000622245"/>
    </source>
</evidence>
<evidence type="ECO:0000256" key="1">
    <source>
        <dbReference type="SAM" id="MobiDB-lite"/>
    </source>
</evidence>
<reference evidence="2 3" key="1">
    <citation type="submission" date="2021-01" db="EMBL/GenBank/DDBJ databases">
        <title>Draft genome sequence of Micromonospora sp. strain STR1s_6.</title>
        <authorList>
            <person name="Karlyshev A."/>
            <person name="Jawad R."/>
        </authorList>
    </citation>
    <scope>NUCLEOTIDE SEQUENCE [LARGE SCALE GENOMIC DNA]</scope>
    <source>
        <strain evidence="2 3">STR1S-6</strain>
    </source>
</reference>
<dbReference type="CDD" id="cd00257">
    <property type="entry name" value="beta-trefoil_FSCN-like"/>
    <property type="match status" value="1"/>
</dbReference>
<dbReference type="EMBL" id="JAEVHL010000272">
    <property type="protein sequence ID" value="MBM0279348.1"/>
    <property type="molecule type" value="Genomic_DNA"/>
</dbReference>
<keyword evidence="3" id="KW-1185">Reference proteome</keyword>
<organism evidence="2 3">
    <name type="scientific">Micromonospora tarensis</name>
    <dbReference type="NCBI Taxonomy" id="2806100"/>
    <lineage>
        <taxon>Bacteria</taxon>
        <taxon>Bacillati</taxon>
        <taxon>Actinomycetota</taxon>
        <taxon>Actinomycetes</taxon>
        <taxon>Micromonosporales</taxon>
        <taxon>Micromonosporaceae</taxon>
        <taxon>Micromonospora</taxon>
    </lineage>
</organism>
<feature type="compositionally biased region" description="Low complexity" evidence="1">
    <location>
        <begin position="9"/>
        <end position="20"/>
    </location>
</feature>
<sequence length="73" mass="7352">PARPGGHGAQPPAAANQAAPVQPLAATAGNVHIFYCGHGPIGQYVSAENAGRAPLIANRTAIGPWERFDLVGG</sequence>
<feature type="region of interest" description="Disordered" evidence="1">
    <location>
        <begin position="1"/>
        <end position="20"/>
    </location>
</feature>
<name>A0ABS1YPI0_9ACTN</name>
<dbReference type="Gene3D" id="2.80.10.50">
    <property type="match status" value="1"/>
</dbReference>
<accession>A0ABS1YPI0</accession>